<feature type="domain" description="BPL/LPL catalytic" evidence="1">
    <location>
        <begin position="29"/>
        <end position="221"/>
    </location>
</feature>
<evidence type="ECO:0000313" key="2">
    <source>
        <dbReference type="EMBL" id="AWR97982.1"/>
    </source>
</evidence>
<dbReference type="AlphaFoldDB" id="A0A2U9IPP5"/>
<dbReference type="PROSITE" id="PS51733">
    <property type="entry name" value="BPL_LPL_CATALYTIC"/>
    <property type="match status" value="1"/>
</dbReference>
<dbReference type="EMBL" id="CP029288">
    <property type="protein sequence ID" value="AWR97982.1"/>
    <property type="molecule type" value="Genomic_DNA"/>
</dbReference>
<dbReference type="CDD" id="cd16443">
    <property type="entry name" value="LplA"/>
    <property type="match status" value="1"/>
</dbReference>
<proteinExistence type="predicted"/>
<evidence type="ECO:0000259" key="1">
    <source>
        <dbReference type="PROSITE" id="PS51733"/>
    </source>
</evidence>
<dbReference type="Pfam" id="PF21948">
    <property type="entry name" value="LplA-B_cat"/>
    <property type="match status" value="1"/>
</dbReference>
<name>A0A2U9IPP5_9CREN</name>
<dbReference type="PANTHER" id="PTHR43679">
    <property type="entry name" value="OCTANOYLTRANSFERASE LIPM-RELATED"/>
    <property type="match status" value="1"/>
</dbReference>
<dbReference type="GeneID" id="36838470"/>
<keyword evidence="3" id="KW-1185">Reference proteome</keyword>
<dbReference type="RefSeq" id="WP_110380872.1">
    <property type="nucleotide sequence ID" value="NZ_CP029288.2"/>
</dbReference>
<reference evidence="2 3" key="1">
    <citation type="submission" date="2018-05" db="EMBL/GenBank/DDBJ databases">
        <title>Complete Genome Sequences of Extremely Thermoacidophilic, Metal-Mobilizing Type-Strain Members of the Archaeal Family Sulfolobaceae: Acidianus brierleyi DSM-1651T, Acidianus sulfidivorans DSM-18786T, Metallosphaera hakonensis DSM-7519T, and Metallosphaera prunae DSM-10039T.</title>
        <authorList>
            <person name="Counts J.A."/>
            <person name="Kelly R.M."/>
        </authorList>
    </citation>
    <scope>NUCLEOTIDE SEQUENCE [LARGE SCALE GENOMIC DNA]</scope>
    <source>
        <strain evidence="2 3">JP7</strain>
    </source>
</reference>
<dbReference type="PANTHER" id="PTHR43679:SF2">
    <property type="entry name" value="OCTANOYL-[GCVH]:PROTEIN N-OCTANOYLTRANSFERASE"/>
    <property type="match status" value="1"/>
</dbReference>
<dbReference type="InterPro" id="IPR045864">
    <property type="entry name" value="aa-tRNA-synth_II/BPL/LPL"/>
</dbReference>
<organism evidence="2 3">
    <name type="scientific">Acidianus sulfidivorans JP7</name>
    <dbReference type="NCBI Taxonomy" id="619593"/>
    <lineage>
        <taxon>Archaea</taxon>
        <taxon>Thermoproteota</taxon>
        <taxon>Thermoprotei</taxon>
        <taxon>Sulfolobales</taxon>
        <taxon>Sulfolobaceae</taxon>
        <taxon>Acidianus</taxon>
    </lineage>
</organism>
<dbReference type="Gene3D" id="3.30.930.10">
    <property type="entry name" value="Bira Bifunctional Protein, Domain 2"/>
    <property type="match status" value="1"/>
</dbReference>
<evidence type="ECO:0000313" key="3">
    <source>
        <dbReference type="Proteomes" id="UP000248410"/>
    </source>
</evidence>
<dbReference type="InterPro" id="IPR004143">
    <property type="entry name" value="BPL_LPL_catalytic"/>
</dbReference>
<dbReference type="GO" id="GO:0016874">
    <property type="term" value="F:ligase activity"/>
    <property type="evidence" value="ECO:0007669"/>
    <property type="project" value="UniProtKB-KW"/>
</dbReference>
<dbReference type="Proteomes" id="UP000248410">
    <property type="component" value="Chromosome"/>
</dbReference>
<protein>
    <submittedName>
        <fullName evidence="2">Ligase</fullName>
    </submittedName>
</protein>
<gene>
    <name evidence="2" type="ORF">DFR86_10835</name>
</gene>
<sequence length="345" mass="38972">MEEFRFIIERGRQETILAGEEALLESVASGNKPILRFVIFDPTAVLLGYHQAAEQEVYIDKVKEKGWLIGRRPTGGGTIIMGPGQLGWEIYSESSLLGGTIESAIQKSADGVIKTLEKLNIKANFRPKNDVEVNGRKISGLGAFSFGKYIAVTGTILLDFNVEDMVSTMKLSSEKMKDKVTKDFKDRLTWVNKELYPSSISMNELIDKAKTSFEESMNVKLQESSYTEDEIKNIKNLEIKYSSYDWIFGLRKPLDGENIKYGEMKFPGGLVKAQVKMAGKDLIESVLITGDFFVEPKRAIYDLEARLKWSKKEEIGKEIEDWYKGVKIIGITKEQLTQFLEGLCQ</sequence>
<dbReference type="KEGG" id="asul:DFR86_10835"/>
<dbReference type="SUPFAM" id="SSF55681">
    <property type="entry name" value="Class II aaRS and biotin synthetases"/>
    <property type="match status" value="1"/>
</dbReference>
<accession>A0A2U9IPP5</accession>
<dbReference type="SUPFAM" id="SSF82649">
    <property type="entry name" value="SufE/NifU"/>
    <property type="match status" value="1"/>
</dbReference>
<dbReference type="Gene3D" id="3.30.390.50">
    <property type="entry name" value="CO dehydrogenase flavoprotein, C-terminal domain"/>
    <property type="match status" value="1"/>
</dbReference>
<dbReference type="OrthoDB" id="146287at2157"/>
<dbReference type="InterPro" id="IPR050664">
    <property type="entry name" value="Octanoyltrans_LipM/LipL"/>
</dbReference>
<keyword evidence="2" id="KW-0436">Ligase</keyword>